<feature type="compositionally biased region" description="Basic and acidic residues" evidence="5">
    <location>
        <begin position="695"/>
        <end position="764"/>
    </location>
</feature>
<feature type="compositionally biased region" description="Basic residues" evidence="5">
    <location>
        <begin position="609"/>
        <end position="646"/>
    </location>
</feature>
<dbReference type="GO" id="GO:0016018">
    <property type="term" value="F:cyclosporin A binding"/>
    <property type="evidence" value="ECO:0007669"/>
    <property type="project" value="TreeGrafter"/>
</dbReference>
<dbReference type="CTD" id="43374"/>
<dbReference type="EC" id="5.2.1.8" evidence="2"/>
<dbReference type="InParanoid" id="A0A1W4WC62"/>
<feature type="compositionally biased region" description="Basic and acidic residues" evidence="5">
    <location>
        <begin position="664"/>
        <end position="673"/>
    </location>
</feature>
<organism evidence="7 8">
    <name type="scientific">Agrilus planipennis</name>
    <name type="common">Emerald ash borer</name>
    <name type="synonym">Agrilus marcopoli</name>
    <dbReference type="NCBI Taxonomy" id="224129"/>
    <lineage>
        <taxon>Eukaryota</taxon>
        <taxon>Metazoa</taxon>
        <taxon>Ecdysozoa</taxon>
        <taxon>Arthropoda</taxon>
        <taxon>Hexapoda</taxon>
        <taxon>Insecta</taxon>
        <taxon>Pterygota</taxon>
        <taxon>Neoptera</taxon>
        <taxon>Endopterygota</taxon>
        <taxon>Coleoptera</taxon>
        <taxon>Polyphaga</taxon>
        <taxon>Elateriformia</taxon>
        <taxon>Buprestoidea</taxon>
        <taxon>Buprestidae</taxon>
        <taxon>Agrilinae</taxon>
        <taxon>Agrilus</taxon>
    </lineage>
</organism>
<evidence type="ECO:0000256" key="5">
    <source>
        <dbReference type="SAM" id="MobiDB-lite"/>
    </source>
</evidence>
<dbReference type="GO" id="GO:0003755">
    <property type="term" value="F:peptidyl-prolyl cis-trans isomerase activity"/>
    <property type="evidence" value="ECO:0007669"/>
    <property type="project" value="UniProtKB-KW"/>
</dbReference>
<feature type="compositionally biased region" description="Basic residues" evidence="5">
    <location>
        <begin position="210"/>
        <end position="230"/>
    </location>
</feature>
<dbReference type="PANTHER" id="PTHR11071">
    <property type="entry name" value="PEPTIDYL-PROLYL CIS-TRANS ISOMERASE"/>
    <property type="match status" value="1"/>
</dbReference>
<keyword evidence="3" id="KW-0697">Rotamase</keyword>
<feature type="compositionally biased region" description="Basic and acidic residues" evidence="5">
    <location>
        <begin position="283"/>
        <end position="310"/>
    </location>
</feature>
<dbReference type="AlphaFoldDB" id="A0A1W4WC62"/>
<reference evidence="8" key="1">
    <citation type="submission" date="2025-08" db="UniProtKB">
        <authorList>
            <consortium name="RefSeq"/>
        </authorList>
    </citation>
    <scope>IDENTIFICATION</scope>
    <source>
        <tissue evidence="8">Entire body</tissue>
    </source>
</reference>
<name>A0A1W4WC62_AGRPL</name>
<dbReference type="GeneID" id="108734480"/>
<dbReference type="PROSITE" id="PS00170">
    <property type="entry name" value="CSA_PPIASE_1"/>
    <property type="match status" value="1"/>
</dbReference>
<dbReference type="InterPro" id="IPR029000">
    <property type="entry name" value="Cyclophilin-like_dom_sf"/>
</dbReference>
<evidence type="ECO:0000256" key="4">
    <source>
        <dbReference type="ARBA" id="ARBA00023235"/>
    </source>
</evidence>
<dbReference type="PRINTS" id="PR00153">
    <property type="entry name" value="CSAPPISMRASE"/>
</dbReference>
<dbReference type="OrthoDB" id="6630374at2759"/>
<feature type="compositionally biased region" description="Basic and acidic residues" evidence="5">
    <location>
        <begin position="231"/>
        <end position="240"/>
    </location>
</feature>
<dbReference type="Pfam" id="PF00160">
    <property type="entry name" value="Pro_isomerase"/>
    <property type="match status" value="1"/>
</dbReference>
<feature type="region of interest" description="Disordered" evidence="5">
    <location>
        <begin position="493"/>
        <end position="533"/>
    </location>
</feature>
<keyword evidence="7" id="KW-1185">Reference proteome</keyword>
<feature type="region of interest" description="Disordered" evidence="5">
    <location>
        <begin position="837"/>
        <end position="897"/>
    </location>
</feature>
<dbReference type="Proteomes" id="UP000192223">
    <property type="component" value="Unplaced"/>
</dbReference>
<feature type="compositionally biased region" description="Low complexity" evidence="5">
    <location>
        <begin position="875"/>
        <end position="886"/>
    </location>
</feature>
<feature type="compositionally biased region" description="Basic residues" evidence="5">
    <location>
        <begin position="328"/>
        <end position="346"/>
    </location>
</feature>
<proteinExistence type="predicted"/>
<gene>
    <name evidence="8" type="primary">LOC108734480</name>
</gene>
<dbReference type="InterPro" id="IPR020892">
    <property type="entry name" value="Cyclophilin-type_PPIase_CS"/>
</dbReference>
<dbReference type="RefSeq" id="XP_018321566.1">
    <property type="nucleotide sequence ID" value="XM_018466064.1"/>
</dbReference>
<evidence type="ECO:0000256" key="3">
    <source>
        <dbReference type="ARBA" id="ARBA00023110"/>
    </source>
</evidence>
<feature type="domain" description="PPIase cyclophilin-type" evidence="6">
    <location>
        <begin position="14"/>
        <end position="179"/>
    </location>
</feature>
<feature type="region of interest" description="Disordered" evidence="5">
    <location>
        <begin position="548"/>
        <end position="764"/>
    </location>
</feature>
<dbReference type="KEGG" id="apln:108734480"/>
<feature type="compositionally biased region" description="Acidic residues" evidence="5">
    <location>
        <begin position="241"/>
        <end position="252"/>
    </location>
</feature>
<dbReference type="SUPFAM" id="SSF50891">
    <property type="entry name" value="Cyclophilin-like"/>
    <property type="match status" value="1"/>
</dbReference>
<feature type="compositionally biased region" description="Basic residues" evidence="5">
    <location>
        <begin position="863"/>
        <end position="874"/>
    </location>
</feature>
<dbReference type="Gene3D" id="2.40.100.10">
    <property type="entry name" value="Cyclophilin-like"/>
    <property type="match status" value="1"/>
</dbReference>
<accession>A0A1W4WC62</accession>
<feature type="compositionally biased region" description="Basic and acidic residues" evidence="5">
    <location>
        <begin position="548"/>
        <end position="573"/>
    </location>
</feature>
<dbReference type="PROSITE" id="PS50072">
    <property type="entry name" value="CSA_PPIASE_2"/>
    <property type="match status" value="1"/>
</dbReference>
<evidence type="ECO:0000256" key="2">
    <source>
        <dbReference type="ARBA" id="ARBA00013194"/>
    </source>
</evidence>
<comment type="catalytic activity">
    <reaction evidence="1">
        <text>[protein]-peptidylproline (omega=180) = [protein]-peptidylproline (omega=0)</text>
        <dbReference type="Rhea" id="RHEA:16237"/>
        <dbReference type="Rhea" id="RHEA-COMP:10747"/>
        <dbReference type="Rhea" id="RHEA-COMP:10748"/>
        <dbReference type="ChEBI" id="CHEBI:83833"/>
        <dbReference type="ChEBI" id="CHEBI:83834"/>
        <dbReference type="EC" id="5.2.1.8"/>
    </reaction>
</comment>
<protein>
    <recommendedName>
        <fullName evidence="2">peptidylprolyl isomerase</fullName>
        <ecNumber evidence="2">5.2.1.8</ecNumber>
    </recommendedName>
</protein>
<evidence type="ECO:0000256" key="1">
    <source>
        <dbReference type="ARBA" id="ARBA00000971"/>
    </source>
</evidence>
<evidence type="ECO:0000313" key="8">
    <source>
        <dbReference type="RefSeq" id="XP_018321566.1"/>
    </source>
</evidence>
<dbReference type="STRING" id="224129.A0A1W4WC62"/>
<dbReference type="FunFam" id="2.40.100.10:FF:000005">
    <property type="entry name" value="Peptidyl-prolyl cis-trans isomerase G"/>
    <property type="match status" value="1"/>
</dbReference>
<dbReference type="GO" id="GO:0005739">
    <property type="term" value="C:mitochondrion"/>
    <property type="evidence" value="ECO:0007669"/>
    <property type="project" value="TreeGrafter"/>
</dbReference>
<keyword evidence="4 8" id="KW-0413">Isomerase</keyword>
<evidence type="ECO:0000259" key="6">
    <source>
        <dbReference type="PROSITE" id="PS50072"/>
    </source>
</evidence>
<dbReference type="InterPro" id="IPR002130">
    <property type="entry name" value="Cyclophilin-type_PPIase_dom"/>
</dbReference>
<sequence>MSGSENKVERTRCFFDVSIGGLQSGRIIFELFNDVVPRTCENFRCLCTGEKGEGENTKKPLHFKDSIFHRVVKDFIIQGGDFSNGNGTGGESIYGGTFEDENFTHCHDRPFLLSMANRGKDTNGSQFFITTQPAPHLDNVHVVFGHVVSGVDVVRQIEALPVDANSRPLQDAKITRCGELVRQAKAKKEKKKKVSSEEEEEEEDSDKEKKKAKKAAKKDKRKEKKEKRRGKSDDCSKKETNDDEQEEGEVREDELHPLAIVSNIDPEEIPDVPVNKFLLRGGPPKEHSKKDGKYRDDRIERNRNRDDRNNWGRRGYRRDRPATTKSGRIIKGRGVFRFRTPSRSRSRSMTPVHWKQEESRVIKLSDYEKVEHERKLKQDINTQLREEHQHFDQSPDHRAKNGREKEVDYNALDYEQENQSEDDVPKRQVPSLVQYPLPNSFRPLNVEKENVEANQIIEKNDQSDKPVGEELVLNNKSDVLAKALGVQIKTGEDPPTGEIKISGYDRKSNNKKKSNFEKSFGGEYHGGMTNVPGITPIVKQPSVVNRIEAKFDEEKPEGEKRSGRNKFEVEKPIMRSAAQDMGYRHPTGWRRGGGGMRGRRMNDRFDRRRPPRFFRSRRSRSHGRSKSRSKSPDNRRHRSRSPNNRSRSKERSHAQKRNRSPEAISRDRKDKSKERRSRSKDKKGDRSRERRNKSRDKGGRSTNRRDRSVEKKDRSADRKDNKNLDKRDRQRSNSRSSEERRRRSKDNKDNVDDKKKESDAEKFKRRAEQILLLKKKMELELLEMKKRKEEENRAKQLLIEEKQRKAKEEAEMLERAKKIKRDAIEKEKLLKTVKVLQELGKKSNSSSSESSSDSDSSSEPSRRKSRPRNVRRARSGSSRRSSRSSGYHTPPRKNRKI</sequence>
<dbReference type="GO" id="GO:0006457">
    <property type="term" value="P:protein folding"/>
    <property type="evidence" value="ECO:0007669"/>
    <property type="project" value="InterPro"/>
</dbReference>
<feature type="region of interest" description="Disordered" evidence="5">
    <location>
        <begin position="185"/>
        <end position="352"/>
    </location>
</feature>
<evidence type="ECO:0000313" key="7">
    <source>
        <dbReference type="Proteomes" id="UP000192223"/>
    </source>
</evidence>
<dbReference type="PANTHER" id="PTHR11071:SF565">
    <property type="entry name" value="MOCA-CYP, ISOFORM A"/>
    <property type="match status" value="1"/>
</dbReference>
<feature type="compositionally biased region" description="Low complexity" evidence="5">
    <location>
        <begin position="837"/>
        <end position="859"/>
    </location>
</feature>